<protein>
    <submittedName>
        <fullName evidence="3 4">MARVEL domain-containing protein</fullName>
    </submittedName>
</protein>
<feature type="transmembrane region" description="Helical" evidence="1">
    <location>
        <begin position="12"/>
        <end position="32"/>
    </location>
</feature>
<name>A0A0K0ENC6_STRER</name>
<feature type="transmembrane region" description="Helical" evidence="1">
    <location>
        <begin position="47"/>
        <end position="71"/>
    </location>
</feature>
<dbReference type="Proteomes" id="UP000035681">
    <property type="component" value="Unplaced"/>
</dbReference>
<keyword evidence="2" id="KW-1185">Reference proteome</keyword>
<evidence type="ECO:0000313" key="3">
    <source>
        <dbReference type="WBParaSite" id="SSTP_0001096300.1"/>
    </source>
</evidence>
<feature type="transmembrane region" description="Helical" evidence="1">
    <location>
        <begin position="114"/>
        <end position="134"/>
    </location>
</feature>
<evidence type="ECO:0000313" key="2">
    <source>
        <dbReference type="Proteomes" id="UP000035681"/>
    </source>
</evidence>
<sequence>MLSKKSSTWSIIIIQLVFSIVIFISSLAVIAAQSNSFNRYGDQQEPSIFMIIAAIVSFLMILSTILAMFALAHNVKKWLIPHMITASVMWCFHIVFTFIWLNDIAVYGTSSIDWLLTIILSLLIQILILGSIYLDSQCYRVMV</sequence>
<feature type="transmembrane region" description="Helical" evidence="1">
    <location>
        <begin position="83"/>
        <end position="102"/>
    </location>
</feature>
<dbReference type="WBParaSite" id="TCONS_00012452.p1">
    <property type="protein sequence ID" value="TCONS_00012452.p1"/>
    <property type="gene ID" value="XLOC_008103"/>
</dbReference>
<evidence type="ECO:0000313" key="4">
    <source>
        <dbReference type="WBParaSite" id="TCONS_00012452.p1"/>
    </source>
</evidence>
<organism evidence="3">
    <name type="scientific">Strongyloides stercoralis</name>
    <name type="common">Threadworm</name>
    <dbReference type="NCBI Taxonomy" id="6248"/>
    <lineage>
        <taxon>Eukaryota</taxon>
        <taxon>Metazoa</taxon>
        <taxon>Ecdysozoa</taxon>
        <taxon>Nematoda</taxon>
        <taxon>Chromadorea</taxon>
        <taxon>Rhabditida</taxon>
        <taxon>Tylenchina</taxon>
        <taxon>Panagrolaimomorpha</taxon>
        <taxon>Strongyloidoidea</taxon>
        <taxon>Strongyloididae</taxon>
        <taxon>Strongyloides</taxon>
    </lineage>
</organism>
<keyword evidence="1" id="KW-0812">Transmembrane</keyword>
<accession>A0A0K0ENC6</accession>
<dbReference type="WBParaSite" id="SSTP_0001096300.1">
    <property type="protein sequence ID" value="SSTP_0001096300.1"/>
    <property type="gene ID" value="SSTP_0001096300"/>
</dbReference>
<evidence type="ECO:0000256" key="1">
    <source>
        <dbReference type="SAM" id="Phobius"/>
    </source>
</evidence>
<keyword evidence="1" id="KW-1133">Transmembrane helix</keyword>
<proteinExistence type="predicted"/>
<keyword evidence="1" id="KW-0472">Membrane</keyword>
<dbReference type="AlphaFoldDB" id="A0A0K0ENC6"/>
<reference evidence="3" key="1">
    <citation type="submission" date="2015-08" db="UniProtKB">
        <authorList>
            <consortium name="WormBaseParasite"/>
        </authorList>
    </citation>
    <scope>IDENTIFICATION</scope>
</reference>